<dbReference type="InterPro" id="IPR036188">
    <property type="entry name" value="FAD/NAD-bd_sf"/>
</dbReference>
<reference evidence="1 2" key="1">
    <citation type="submission" date="2024-10" db="EMBL/GenBank/DDBJ databases">
        <title>Updated reference genomes for cyclostephanoid diatoms.</title>
        <authorList>
            <person name="Roberts W.R."/>
            <person name="Alverson A.J."/>
        </authorList>
    </citation>
    <scope>NUCLEOTIDE SEQUENCE [LARGE SCALE GENOMIC DNA]</scope>
    <source>
        <strain evidence="1 2">AJA276-08</strain>
    </source>
</reference>
<accession>A0ABD3QXG8</accession>
<evidence type="ECO:0000313" key="2">
    <source>
        <dbReference type="Proteomes" id="UP001530315"/>
    </source>
</evidence>
<name>A0ABD3QXG8_9STRA</name>
<sequence>MSATQLLCDYLVIGAGVASIAFIDTVLTEHPTTKIVLVDKNPVPGGHWVNAYGYVRLHQPSVVYGVASRQLEGNWMKLLLGKFTLPWNHRASKDEILEYYATYIQDKVAAGQIQYFPNSQYQFTQESEGTHAHCFSSLDGTRYSVEVRIKLVNGVLGECIIPSLSPVDFHVDDGVQVVTPNQIFDVHHHMDGTKTKHFVVLGCGKTAMDSVVFLQREMKVRPDHISWIIPNDVWMLQRGFGSPLSWHEALLENINDERKTSLSLERRGVLVRLNPDIEPTKFRFAVVGKDELMLMRLVTDCIRRGRVTRITRQPETGRIVVAFGSNQDTWSPDSTIDSTDLIFVHCTSPGPFNGNEHVDLFVSEQQLNLNLFFPPPVSAPFSMSLIAYLESARISNSLDMSLARQLLQSSKTETLKKQASCIESCEAISDNDVLRRLITAMKLHQGNLGKPFQIILNLGIFLAIGNKDPTVVYKFLKENRLSLFSSPGSKVGVYEALGLLVERAKPFGLAYEEIRLILLLREKLQALEGK</sequence>
<comment type="caution">
    <text evidence="1">The sequence shown here is derived from an EMBL/GenBank/DDBJ whole genome shotgun (WGS) entry which is preliminary data.</text>
</comment>
<dbReference type="Gene3D" id="3.50.50.60">
    <property type="entry name" value="FAD/NAD(P)-binding domain"/>
    <property type="match status" value="1"/>
</dbReference>
<evidence type="ECO:0000313" key="1">
    <source>
        <dbReference type="EMBL" id="KAL3804934.1"/>
    </source>
</evidence>
<dbReference type="SUPFAM" id="SSF51905">
    <property type="entry name" value="FAD/NAD(P)-binding domain"/>
    <property type="match status" value="1"/>
</dbReference>
<organism evidence="1 2">
    <name type="scientific">Stephanodiscus triporus</name>
    <dbReference type="NCBI Taxonomy" id="2934178"/>
    <lineage>
        <taxon>Eukaryota</taxon>
        <taxon>Sar</taxon>
        <taxon>Stramenopiles</taxon>
        <taxon>Ochrophyta</taxon>
        <taxon>Bacillariophyta</taxon>
        <taxon>Coscinodiscophyceae</taxon>
        <taxon>Thalassiosirophycidae</taxon>
        <taxon>Stephanodiscales</taxon>
        <taxon>Stephanodiscaceae</taxon>
        <taxon>Stephanodiscus</taxon>
    </lineage>
</organism>
<proteinExistence type="predicted"/>
<evidence type="ECO:0008006" key="3">
    <source>
        <dbReference type="Google" id="ProtNLM"/>
    </source>
</evidence>
<keyword evidence="2" id="KW-1185">Reference proteome</keyword>
<dbReference type="Proteomes" id="UP001530315">
    <property type="component" value="Unassembled WGS sequence"/>
</dbReference>
<gene>
    <name evidence="1" type="ORF">ACHAW5_006791</name>
</gene>
<dbReference type="AlphaFoldDB" id="A0ABD3QXG8"/>
<dbReference type="EMBL" id="JALLAZ020000064">
    <property type="protein sequence ID" value="KAL3804934.1"/>
    <property type="molecule type" value="Genomic_DNA"/>
</dbReference>
<protein>
    <recommendedName>
        <fullName evidence="3">L-ornithine N(5)-oxygenase</fullName>
    </recommendedName>
</protein>